<dbReference type="PANTHER" id="PTHR11610">
    <property type="entry name" value="LIPASE"/>
    <property type="match status" value="1"/>
</dbReference>
<keyword evidence="3" id="KW-0964">Secreted</keyword>
<proteinExistence type="inferred from homology"/>
<dbReference type="PRINTS" id="PR00821">
    <property type="entry name" value="TAGLIPASE"/>
</dbReference>
<organism evidence="8 9">
    <name type="scientific">Drosophila lebanonensis</name>
    <name type="common">Fruit fly</name>
    <name type="synonym">Scaptodrosophila lebanonensis</name>
    <dbReference type="NCBI Taxonomy" id="7225"/>
    <lineage>
        <taxon>Eukaryota</taxon>
        <taxon>Metazoa</taxon>
        <taxon>Ecdysozoa</taxon>
        <taxon>Arthropoda</taxon>
        <taxon>Hexapoda</taxon>
        <taxon>Insecta</taxon>
        <taxon>Pterygota</taxon>
        <taxon>Neoptera</taxon>
        <taxon>Endopterygota</taxon>
        <taxon>Diptera</taxon>
        <taxon>Brachycera</taxon>
        <taxon>Muscomorpha</taxon>
        <taxon>Ephydroidea</taxon>
        <taxon>Drosophilidae</taxon>
        <taxon>Scaptodrosophila</taxon>
    </lineage>
</organism>
<dbReference type="RefSeq" id="XP_030386699.1">
    <property type="nucleotide sequence ID" value="XM_030530839.1"/>
</dbReference>
<dbReference type="Gene3D" id="3.40.50.1820">
    <property type="entry name" value="alpha/beta hydrolase"/>
    <property type="match status" value="1"/>
</dbReference>
<dbReference type="Pfam" id="PF00151">
    <property type="entry name" value="Lipase"/>
    <property type="match status" value="1"/>
</dbReference>
<evidence type="ECO:0000256" key="3">
    <source>
        <dbReference type="ARBA" id="ARBA00022525"/>
    </source>
</evidence>
<sequence length="373" mass="40545">MLLSHFPMLAAILLPLAAAQLTLPGLPLANITQAAQELALQTEQYVAGVPLALAISVINKLCSNVVATGIIQSQVQPNVSRMHFQLRNNCHRDSFPLLAAEEMWRSPNFDPKKKVVILATGWTTNINNSEAIDAFEKAYNCRGDVNFVALDVARFIDTLYVWSALNTEIIGEYLARGLIHLSHIVPIERVHLIGHSLGAHIVGSAGRHYQELTNSSLRRITGLDPAKPCFNEGEVLSGLLRGDAAFIDIIHSSPGVVGQRGPLGDVDFYPGGLGPIAPGCLALDLDCSHERAWQYFEESIYPGNEDNFLAVRCRSLSSLREGKCPGMAYPMGYSTPMSIKGDYMLDVNSRRPYGQNAGEGSIDVVGTTCGRCE</sequence>
<dbReference type="SUPFAM" id="SSF53474">
    <property type="entry name" value="alpha/beta-Hydrolases"/>
    <property type="match status" value="1"/>
</dbReference>
<name>A0A6J2UEB6_DROLE</name>
<evidence type="ECO:0000256" key="5">
    <source>
        <dbReference type="RuleBase" id="RU004262"/>
    </source>
</evidence>
<dbReference type="GO" id="GO:0016298">
    <property type="term" value="F:lipase activity"/>
    <property type="evidence" value="ECO:0007669"/>
    <property type="project" value="InterPro"/>
</dbReference>
<feature type="signal peptide" evidence="6">
    <location>
        <begin position="1"/>
        <end position="19"/>
    </location>
</feature>
<dbReference type="InterPro" id="IPR000734">
    <property type="entry name" value="TAG_lipase"/>
</dbReference>
<dbReference type="AlphaFoldDB" id="A0A6J2UEB6"/>
<evidence type="ECO:0000256" key="2">
    <source>
        <dbReference type="ARBA" id="ARBA00010701"/>
    </source>
</evidence>
<dbReference type="GeneID" id="115633396"/>
<keyword evidence="4 6" id="KW-0732">Signal</keyword>
<dbReference type="Proteomes" id="UP000504634">
    <property type="component" value="Unplaced"/>
</dbReference>
<dbReference type="GO" id="GO:0017171">
    <property type="term" value="F:serine hydrolase activity"/>
    <property type="evidence" value="ECO:0007669"/>
    <property type="project" value="TreeGrafter"/>
</dbReference>
<keyword evidence="8" id="KW-1185">Reference proteome</keyword>
<evidence type="ECO:0000256" key="1">
    <source>
        <dbReference type="ARBA" id="ARBA00004613"/>
    </source>
</evidence>
<dbReference type="CDD" id="cd00707">
    <property type="entry name" value="Pancreat_lipase_like"/>
    <property type="match status" value="1"/>
</dbReference>
<dbReference type="GO" id="GO:0016042">
    <property type="term" value="P:lipid catabolic process"/>
    <property type="evidence" value="ECO:0007669"/>
    <property type="project" value="TreeGrafter"/>
</dbReference>
<evidence type="ECO:0000256" key="6">
    <source>
        <dbReference type="SAM" id="SignalP"/>
    </source>
</evidence>
<comment type="subcellular location">
    <subcellularLocation>
        <location evidence="1">Secreted</location>
    </subcellularLocation>
</comment>
<dbReference type="GO" id="GO:0005615">
    <property type="term" value="C:extracellular space"/>
    <property type="evidence" value="ECO:0007669"/>
    <property type="project" value="TreeGrafter"/>
</dbReference>
<feature type="domain" description="Lipase" evidence="7">
    <location>
        <begin position="68"/>
        <end position="353"/>
    </location>
</feature>
<gene>
    <name evidence="9" type="primary">LOC115633396</name>
</gene>
<reference evidence="9" key="1">
    <citation type="submission" date="2025-08" db="UniProtKB">
        <authorList>
            <consortium name="RefSeq"/>
        </authorList>
    </citation>
    <scope>IDENTIFICATION</scope>
    <source>
        <strain evidence="9">11010-0011.00</strain>
        <tissue evidence="9">Whole body</tissue>
    </source>
</reference>
<evidence type="ECO:0000256" key="4">
    <source>
        <dbReference type="ARBA" id="ARBA00022729"/>
    </source>
</evidence>
<evidence type="ECO:0000313" key="8">
    <source>
        <dbReference type="Proteomes" id="UP000504634"/>
    </source>
</evidence>
<comment type="similarity">
    <text evidence="2 5">Belongs to the AB hydrolase superfamily. Lipase family.</text>
</comment>
<feature type="chain" id="PRO_5026836968" evidence="6">
    <location>
        <begin position="20"/>
        <end position="373"/>
    </location>
</feature>
<evidence type="ECO:0000313" key="9">
    <source>
        <dbReference type="RefSeq" id="XP_030386699.1"/>
    </source>
</evidence>
<accession>A0A6J2UEB6</accession>
<dbReference type="FunFam" id="3.40.50.1820:FF:000122">
    <property type="entry name" value="Vitellogenin-3-like Protein"/>
    <property type="match status" value="1"/>
</dbReference>
<evidence type="ECO:0000259" key="7">
    <source>
        <dbReference type="Pfam" id="PF00151"/>
    </source>
</evidence>
<dbReference type="OrthoDB" id="199913at2759"/>
<dbReference type="InterPro" id="IPR029058">
    <property type="entry name" value="AB_hydrolase_fold"/>
</dbReference>
<dbReference type="InterPro" id="IPR033906">
    <property type="entry name" value="Lipase_N"/>
</dbReference>
<dbReference type="InterPro" id="IPR013818">
    <property type="entry name" value="Lipase"/>
</dbReference>
<protein>
    <submittedName>
        <fullName evidence="9">Vitellogenin-3-like</fullName>
    </submittedName>
</protein>
<dbReference type="PANTHER" id="PTHR11610:SF149">
    <property type="entry name" value="FI01450P-RELATED"/>
    <property type="match status" value="1"/>
</dbReference>